<name>A0ABW8YXJ8_9FLAO</name>
<accession>A0ABW8YXJ8</accession>
<protein>
    <submittedName>
        <fullName evidence="1">Uncharacterized protein</fullName>
    </submittedName>
</protein>
<evidence type="ECO:0000313" key="2">
    <source>
        <dbReference type="Proteomes" id="UP001629156"/>
    </source>
</evidence>
<keyword evidence="2" id="KW-1185">Reference proteome</keyword>
<dbReference type="EMBL" id="JBELPZ010000009">
    <property type="protein sequence ID" value="MFL9844720.1"/>
    <property type="molecule type" value="Genomic_DNA"/>
</dbReference>
<gene>
    <name evidence="1" type="ORF">ABS766_09860</name>
</gene>
<organism evidence="1 2">
    <name type="scientific">Flavobacterium rhizosphaerae</name>
    <dbReference type="NCBI Taxonomy" id="3163298"/>
    <lineage>
        <taxon>Bacteria</taxon>
        <taxon>Pseudomonadati</taxon>
        <taxon>Bacteroidota</taxon>
        <taxon>Flavobacteriia</taxon>
        <taxon>Flavobacteriales</taxon>
        <taxon>Flavobacteriaceae</taxon>
        <taxon>Flavobacterium</taxon>
    </lineage>
</organism>
<dbReference type="Proteomes" id="UP001629156">
    <property type="component" value="Unassembled WGS sequence"/>
</dbReference>
<comment type="caution">
    <text evidence="1">The sequence shown here is derived from an EMBL/GenBank/DDBJ whole genome shotgun (WGS) entry which is preliminary data.</text>
</comment>
<dbReference type="RefSeq" id="WP_408084977.1">
    <property type="nucleotide sequence ID" value="NZ_JBELPZ010000009.1"/>
</dbReference>
<proteinExistence type="predicted"/>
<reference evidence="1 2" key="1">
    <citation type="submission" date="2024-06" db="EMBL/GenBank/DDBJ databases">
        <authorList>
            <person name="Kaempfer P."/>
            <person name="Viver T."/>
        </authorList>
    </citation>
    <scope>NUCLEOTIDE SEQUENCE [LARGE SCALE GENOMIC DNA]</scope>
    <source>
        <strain evidence="1 2">ST-119</strain>
    </source>
</reference>
<sequence>MKVFNSSFPLLHYKYSKRYLEEVSVENRKERNFYHLFKKLSVANMYLVARNKDNILRNAKFTGKYDHSSRKNKIHSTLYEESYYIKLDFSLTGPGSYWAICDMVLTADEYKLENRMENFTSDLLTIGTNHFSIILPVDHNTELEGTDAELTLILQGQVLTYNPYTFESDQYLQKINVLSLPDNKIEILYTLL</sequence>
<evidence type="ECO:0000313" key="1">
    <source>
        <dbReference type="EMBL" id="MFL9844720.1"/>
    </source>
</evidence>